<dbReference type="HOGENOM" id="CLU_033332_6_0_5"/>
<evidence type="ECO:0000256" key="1">
    <source>
        <dbReference type="ARBA" id="ARBA00022898"/>
    </source>
</evidence>
<dbReference type="PANTHER" id="PTHR30244:SF36">
    <property type="entry name" value="3-OXO-GLUCOSE-6-PHOSPHATE:GLUTAMATE AMINOTRANSFERASE"/>
    <property type="match status" value="1"/>
</dbReference>
<dbReference type="SUPFAM" id="SSF53383">
    <property type="entry name" value="PLP-dependent transferases"/>
    <property type="match status" value="1"/>
</dbReference>
<protein>
    <submittedName>
        <fullName evidence="5">Perosamine synthetase</fullName>
    </submittedName>
</protein>
<dbReference type="InterPro" id="IPR000653">
    <property type="entry name" value="DegT/StrS_aminotransferase"/>
</dbReference>
<evidence type="ECO:0000256" key="2">
    <source>
        <dbReference type="ARBA" id="ARBA00037999"/>
    </source>
</evidence>
<evidence type="ECO:0000256" key="4">
    <source>
        <dbReference type="SAM" id="MobiDB-lite"/>
    </source>
</evidence>
<comment type="similarity">
    <text evidence="2 3">Belongs to the DegT/DnrJ/EryC1 family.</text>
</comment>
<dbReference type="Gene3D" id="3.40.640.10">
    <property type="entry name" value="Type I PLP-dependent aspartate aminotransferase-like (Major domain)"/>
    <property type="match status" value="1"/>
</dbReference>
<dbReference type="InterPro" id="IPR015421">
    <property type="entry name" value="PyrdxlP-dep_Trfase_major"/>
</dbReference>
<dbReference type="eggNOG" id="COG0399">
    <property type="taxonomic scope" value="Bacteria"/>
</dbReference>
<dbReference type="Pfam" id="PF01041">
    <property type="entry name" value="DegT_DnrJ_EryC1"/>
    <property type="match status" value="1"/>
</dbReference>
<evidence type="ECO:0000313" key="6">
    <source>
        <dbReference type="Proteomes" id="UP000001868"/>
    </source>
</evidence>
<feature type="compositionally biased region" description="Polar residues" evidence="4">
    <location>
        <begin position="1"/>
        <end position="11"/>
    </location>
</feature>
<proteinExistence type="inferred from homology"/>
<dbReference type="AlphaFoldDB" id="B4RBG4"/>
<dbReference type="InterPro" id="IPR015424">
    <property type="entry name" value="PyrdxlP-dep_Trfase"/>
</dbReference>
<dbReference type="STRING" id="450851.PHZ_c0010"/>
<feature type="region of interest" description="Disordered" evidence="4">
    <location>
        <begin position="1"/>
        <end position="32"/>
    </location>
</feature>
<sequence length="515" mass="54884">MARLAVSTSVPPTHVRKTRQLHRPAGDLGSPGESVLCGIEPACPVRDRAGLLPLRRAQRLYAGRSRPPGAEPAAAGGLGQLRRAPARRDHRGGGDPEPPAPGPAHRAEPVARDREFLVGGGLHGAGLDGLRRERLHPRLRRLPGSRPPMKFFDLGLAEDGLRSELDAAYARVIDSGWTILGAEMEAFEREFAAFCGAKHAVGVGNGLDALVLALRAAGVGPGAEVIVPSHTFIATWLAVAAVGATIIPVEADPRTYTLDPQAAAAAVTPKTAAILPVSLYGHPADMDALMELAARHGLFVLEDAAQSHGAEHRGRRTGALAHATAFSFYPTKNLGALGDAGAVTTDDPALADRLRRLRNYGSERKYVHEVVGVNSRLDELQAAFLRVFLPRLEARNARRREVAAAYARSLPTDIVTPPGEADWARAVYHLYVVRSARRDALQAKLAEAGVQTLIHYPTPCHLQPAFAHLGFRAGQFPLAERLAAEVLSLPMWPGMTPADAEAVAAAIRRTEEGGS</sequence>
<dbReference type="GO" id="GO:0000271">
    <property type="term" value="P:polysaccharide biosynthetic process"/>
    <property type="evidence" value="ECO:0007669"/>
    <property type="project" value="TreeGrafter"/>
</dbReference>
<gene>
    <name evidence="5" type="primary">lpsC</name>
    <name evidence="5" type="ordered locus">PHZ_c0010</name>
</gene>
<feature type="compositionally biased region" description="Low complexity" evidence="4">
    <location>
        <begin position="62"/>
        <end position="83"/>
    </location>
</feature>
<keyword evidence="1 3" id="KW-0663">Pyridoxal phosphate</keyword>
<dbReference type="InterPro" id="IPR015422">
    <property type="entry name" value="PyrdxlP-dep_Trfase_small"/>
</dbReference>
<feature type="region of interest" description="Disordered" evidence="4">
    <location>
        <begin position="62"/>
        <end position="107"/>
    </location>
</feature>
<accession>B4RBG4</accession>
<dbReference type="Proteomes" id="UP000001868">
    <property type="component" value="Chromosome"/>
</dbReference>
<dbReference type="FunFam" id="3.40.640.10:FF:000089">
    <property type="entry name" value="Aminotransferase, DegT/DnrJ/EryC1/StrS family"/>
    <property type="match status" value="1"/>
</dbReference>
<name>B4RBG4_PHEZH</name>
<dbReference type="GO" id="GO:0030170">
    <property type="term" value="F:pyridoxal phosphate binding"/>
    <property type="evidence" value="ECO:0007669"/>
    <property type="project" value="UniProtKB-ARBA"/>
</dbReference>
<dbReference type="EMBL" id="CP000747">
    <property type="protein sequence ID" value="ACG76424.1"/>
    <property type="molecule type" value="Genomic_DNA"/>
</dbReference>
<keyword evidence="6" id="KW-1185">Reference proteome</keyword>
<dbReference type="PANTHER" id="PTHR30244">
    <property type="entry name" value="TRANSAMINASE"/>
    <property type="match status" value="1"/>
</dbReference>
<dbReference type="Gene3D" id="3.90.1150.10">
    <property type="entry name" value="Aspartate Aminotransferase, domain 1"/>
    <property type="match status" value="1"/>
</dbReference>
<organism evidence="5 6">
    <name type="scientific">Phenylobacterium zucineum (strain HLK1)</name>
    <dbReference type="NCBI Taxonomy" id="450851"/>
    <lineage>
        <taxon>Bacteria</taxon>
        <taxon>Pseudomonadati</taxon>
        <taxon>Pseudomonadota</taxon>
        <taxon>Alphaproteobacteria</taxon>
        <taxon>Caulobacterales</taxon>
        <taxon>Caulobacteraceae</taxon>
        <taxon>Phenylobacterium</taxon>
    </lineage>
</organism>
<dbReference type="KEGG" id="pzu:PHZ_c0010"/>
<dbReference type="GO" id="GO:0008483">
    <property type="term" value="F:transaminase activity"/>
    <property type="evidence" value="ECO:0007669"/>
    <property type="project" value="TreeGrafter"/>
</dbReference>
<evidence type="ECO:0000313" key="5">
    <source>
        <dbReference type="EMBL" id="ACG76424.1"/>
    </source>
</evidence>
<reference evidence="5 6" key="1">
    <citation type="journal article" date="2008" name="BMC Genomics">
        <title>Complete genome of Phenylobacterium zucineum - a novel facultative intracellular bacterium isolated from human erythroleukemia cell line K562.</title>
        <authorList>
            <person name="Luo Y."/>
            <person name="Xu X."/>
            <person name="Ding Z."/>
            <person name="Liu Z."/>
            <person name="Zhang B."/>
            <person name="Yan Z."/>
            <person name="Sun J."/>
            <person name="Hu S."/>
            <person name="Hu X."/>
        </authorList>
    </citation>
    <scope>NUCLEOTIDE SEQUENCE [LARGE SCALE GENOMIC DNA]</scope>
    <source>
        <strain evidence="5 6">HLK1</strain>
    </source>
</reference>
<evidence type="ECO:0000256" key="3">
    <source>
        <dbReference type="RuleBase" id="RU004508"/>
    </source>
</evidence>
<dbReference type="CDD" id="cd00616">
    <property type="entry name" value="AHBA_syn"/>
    <property type="match status" value="1"/>
</dbReference>